<accession>A0AAN6MK70</accession>
<reference evidence="2" key="1">
    <citation type="journal article" date="2023" name="Mol. Phylogenet. Evol.">
        <title>Genome-scale phylogeny and comparative genomics of the fungal order Sordariales.</title>
        <authorList>
            <person name="Hensen N."/>
            <person name="Bonometti L."/>
            <person name="Westerberg I."/>
            <person name="Brannstrom I.O."/>
            <person name="Guillou S."/>
            <person name="Cros-Aarteil S."/>
            <person name="Calhoun S."/>
            <person name="Haridas S."/>
            <person name="Kuo A."/>
            <person name="Mondo S."/>
            <person name="Pangilinan J."/>
            <person name="Riley R."/>
            <person name="LaButti K."/>
            <person name="Andreopoulos B."/>
            <person name="Lipzen A."/>
            <person name="Chen C."/>
            <person name="Yan M."/>
            <person name="Daum C."/>
            <person name="Ng V."/>
            <person name="Clum A."/>
            <person name="Steindorff A."/>
            <person name="Ohm R.A."/>
            <person name="Martin F."/>
            <person name="Silar P."/>
            <person name="Natvig D.O."/>
            <person name="Lalanne C."/>
            <person name="Gautier V."/>
            <person name="Ament-Velasquez S.L."/>
            <person name="Kruys A."/>
            <person name="Hutchinson M.I."/>
            <person name="Powell A.J."/>
            <person name="Barry K."/>
            <person name="Miller A.N."/>
            <person name="Grigoriev I.V."/>
            <person name="Debuchy R."/>
            <person name="Gladieux P."/>
            <person name="Hiltunen Thoren M."/>
            <person name="Johannesson H."/>
        </authorList>
    </citation>
    <scope>NUCLEOTIDE SEQUENCE</scope>
    <source>
        <strain evidence="2">CBS 103.79</strain>
    </source>
</reference>
<dbReference type="EMBL" id="MU855532">
    <property type="protein sequence ID" value="KAK3902109.1"/>
    <property type="molecule type" value="Genomic_DNA"/>
</dbReference>
<dbReference type="Proteomes" id="UP001303889">
    <property type="component" value="Unassembled WGS sequence"/>
</dbReference>
<comment type="caution">
    <text evidence="2">The sequence shown here is derived from an EMBL/GenBank/DDBJ whole genome shotgun (WGS) entry which is preliminary data.</text>
</comment>
<feature type="region of interest" description="Disordered" evidence="1">
    <location>
        <begin position="50"/>
        <end position="74"/>
    </location>
</feature>
<dbReference type="Gene3D" id="3.30.710.10">
    <property type="entry name" value="Potassium Channel Kv1.1, Chain A"/>
    <property type="match status" value="1"/>
</dbReference>
<sequence>MRWSTNKAIVGSLDGCEAVRVLVGDDQREFNLHRKLLSGSCAFFQTHLDAIPSPSSPPPAAGTTTTTPDDAAEEEDSVLWLPNESPDMFELFVLWLYQRRRFPFLLGNAIRAMRPDECRAVRTSLVRLHLFAAVIDLPVVQDAAMDALQDMYLRFDWDMSPHFLSFLYGDCDAARAVRLRKWAIAMFAWTLNGSDKAVSMAGPVEKLFAAYPDLQADYRMHIQKMALSRADVRIKNPQLRLPVNKLQSGERLFGFRQCTFHSHRASVGEGVCPHALQTAAGAVVGSGAGSAPLPLPVLRARGVDKEEVESDVSDADPIISPVRDLNEVSYLDLS</sequence>
<gene>
    <name evidence="2" type="ORF">C8A05DRAFT_44400</name>
</gene>
<protein>
    <recommendedName>
        <fullName evidence="4">BTB domain-containing protein</fullName>
    </recommendedName>
</protein>
<organism evidence="2 3">
    <name type="scientific">Staphylotrichum tortipilum</name>
    <dbReference type="NCBI Taxonomy" id="2831512"/>
    <lineage>
        <taxon>Eukaryota</taxon>
        <taxon>Fungi</taxon>
        <taxon>Dikarya</taxon>
        <taxon>Ascomycota</taxon>
        <taxon>Pezizomycotina</taxon>
        <taxon>Sordariomycetes</taxon>
        <taxon>Sordariomycetidae</taxon>
        <taxon>Sordariales</taxon>
        <taxon>Chaetomiaceae</taxon>
        <taxon>Staphylotrichum</taxon>
    </lineage>
</organism>
<evidence type="ECO:0000313" key="3">
    <source>
        <dbReference type="Proteomes" id="UP001303889"/>
    </source>
</evidence>
<dbReference type="CDD" id="cd18186">
    <property type="entry name" value="BTB_POZ_ZBTB_KLHL-like"/>
    <property type="match status" value="1"/>
</dbReference>
<evidence type="ECO:0000256" key="1">
    <source>
        <dbReference type="SAM" id="MobiDB-lite"/>
    </source>
</evidence>
<name>A0AAN6MK70_9PEZI</name>
<keyword evidence="3" id="KW-1185">Reference proteome</keyword>
<evidence type="ECO:0000313" key="2">
    <source>
        <dbReference type="EMBL" id="KAK3902109.1"/>
    </source>
</evidence>
<reference evidence="2" key="2">
    <citation type="submission" date="2023-05" db="EMBL/GenBank/DDBJ databases">
        <authorList>
            <consortium name="Lawrence Berkeley National Laboratory"/>
            <person name="Steindorff A."/>
            <person name="Hensen N."/>
            <person name="Bonometti L."/>
            <person name="Westerberg I."/>
            <person name="Brannstrom I.O."/>
            <person name="Guillou S."/>
            <person name="Cros-Aarteil S."/>
            <person name="Calhoun S."/>
            <person name="Haridas S."/>
            <person name="Kuo A."/>
            <person name="Mondo S."/>
            <person name="Pangilinan J."/>
            <person name="Riley R."/>
            <person name="Labutti K."/>
            <person name="Andreopoulos B."/>
            <person name="Lipzen A."/>
            <person name="Chen C."/>
            <person name="Yanf M."/>
            <person name="Daum C."/>
            <person name="Ng V."/>
            <person name="Clum A."/>
            <person name="Ohm R."/>
            <person name="Martin F."/>
            <person name="Silar P."/>
            <person name="Natvig D."/>
            <person name="Lalanne C."/>
            <person name="Gautier V."/>
            <person name="Ament-Velasquez S.L."/>
            <person name="Kruys A."/>
            <person name="Hutchinson M.I."/>
            <person name="Powell A.J."/>
            <person name="Barry K."/>
            <person name="Miller A.N."/>
            <person name="Grigoriev I.V."/>
            <person name="Debuchy R."/>
            <person name="Gladieux P."/>
            <person name="Thoren M.H."/>
            <person name="Johannesson H."/>
        </authorList>
    </citation>
    <scope>NUCLEOTIDE SEQUENCE</scope>
    <source>
        <strain evidence="2">CBS 103.79</strain>
    </source>
</reference>
<dbReference type="AlphaFoldDB" id="A0AAN6MK70"/>
<evidence type="ECO:0008006" key="4">
    <source>
        <dbReference type="Google" id="ProtNLM"/>
    </source>
</evidence>
<dbReference type="InterPro" id="IPR011333">
    <property type="entry name" value="SKP1/BTB/POZ_sf"/>
</dbReference>
<proteinExistence type="predicted"/>